<evidence type="ECO:0000313" key="2">
    <source>
        <dbReference type="Proteomes" id="UP000187012"/>
    </source>
</evidence>
<sequence>MIQRQKMLAPNEAVPDGTVKIVGSCADPPDASHATPCDEMNARCFPRGTIRRRDTDGGS</sequence>
<reference evidence="1 2" key="1">
    <citation type="submission" date="2016-12" db="EMBL/GenBank/DDBJ databases">
        <authorList>
            <person name="Song W.-J."/>
            <person name="Kurnit D.M."/>
        </authorList>
    </citation>
    <scope>NUCLEOTIDE SEQUENCE [LARGE SCALE GENOMIC DNA]</scope>
    <source>
        <strain evidence="1 2">STM7296</strain>
    </source>
</reference>
<dbReference type="STRING" id="1247936.BN2475_120061"/>
<gene>
    <name evidence="1" type="ORF">BN2475_120061</name>
</gene>
<name>A0A1N7RR13_9BURK</name>
<dbReference type="Proteomes" id="UP000187012">
    <property type="component" value="Unassembled WGS sequence"/>
</dbReference>
<accession>A0A1N7RR13</accession>
<dbReference type="AlphaFoldDB" id="A0A1N7RR13"/>
<protein>
    <submittedName>
        <fullName evidence="1">Uncharacterized protein</fullName>
    </submittedName>
</protein>
<proteinExistence type="predicted"/>
<organism evidence="1 2">
    <name type="scientific">Paraburkholderia ribeironis</name>
    <dbReference type="NCBI Taxonomy" id="1247936"/>
    <lineage>
        <taxon>Bacteria</taxon>
        <taxon>Pseudomonadati</taxon>
        <taxon>Pseudomonadota</taxon>
        <taxon>Betaproteobacteria</taxon>
        <taxon>Burkholderiales</taxon>
        <taxon>Burkholderiaceae</taxon>
        <taxon>Paraburkholderia</taxon>
    </lineage>
</organism>
<evidence type="ECO:0000313" key="1">
    <source>
        <dbReference type="EMBL" id="SIT37489.1"/>
    </source>
</evidence>
<keyword evidence="2" id="KW-1185">Reference proteome</keyword>
<dbReference type="EMBL" id="CYGX02000012">
    <property type="protein sequence ID" value="SIT37489.1"/>
    <property type="molecule type" value="Genomic_DNA"/>
</dbReference>